<dbReference type="SUPFAM" id="SSF48498">
    <property type="entry name" value="Tetracyclin repressor-like, C-terminal domain"/>
    <property type="match status" value="1"/>
</dbReference>
<dbReference type="SUPFAM" id="SSF46689">
    <property type="entry name" value="Homeodomain-like"/>
    <property type="match status" value="1"/>
</dbReference>
<dbReference type="InterPro" id="IPR001647">
    <property type="entry name" value="HTH_TetR"/>
</dbReference>
<dbReference type="PRINTS" id="PR00455">
    <property type="entry name" value="HTHTETR"/>
</dbReference>
<organism evidence="6 7">
    <name type="scientific">Paractinoplanes hotanensis</name>
    <dbReference type="NCBI Taxonomy" id="2906497"/>
    <lineage>
        <taxon>Bacteria</taxon>
        <taxon>Bacillati</taxon>
        <taxon>Actinomycetota</taxon>
        <taxon>Actinomycetes</taxon>
        <taxon>Micromonosporales</taxon>
        <taxon>Micromonosporaceae</taxon>
        <taxon>Paractinoplanes</taxon>
    </lineage>
</organism>
<keyword evidence="7" id="KW-1185">Reference proteome</keyword>
<evidence type="ECO:0000256" key="4">
    <source>
        <dbReference type="PROSITE-ProRule" id="PRU00335"/>
    </source>
</evidence>
<evidence type="ECO:0000256" key="3">
    <source>
        <dbReference type="ARBA" id="ARBA00023163"/>
    </source>
</evidence>
<dbReference type="PROSITE" id="PS50977">
    <property type="entry name" value="HTH_TETR_2"/>
    <property type="match status" value="1"/>
</dbReference>
<dbReference type="PANTHER" id="PTHR30055">
    <property type="entry name" value="HTH-TYPE TRANSCRIPTIONAL REGULATOR RUTR"/>
    <property type="match status" value="1"/>
</dbReference>
<evidence type="ECO:0000259" key="5">
    <source>
        <dbReference type="PROSITE" id="PS50977"/>
    </source>
</evidence>
<evidence type="ECO:0000313" key="7">
    <source>
        <dbReference type="Proteomes" id="UP001523216"/>
    </source>
</evidence>
<accession>A0ABT0Y9X3</accession>
<dbReference type="InterPro" id="IPR049445">
    <property type="entry name" value="TetR_SbtR-like_C"/>
</dbReference>
<dbReference type="Proteomes" id="UP001523216">
    <property type="component" value="Unassembled WGS sequence"/>
</dbReference>
<evidence type="ECO:0000256" key="1">
    <source>
        <dbReference type="ARBA" id="ARBA00023015"/>
    </source>
</evidence>
<keyword evidence="3" id="KW-0804">Transcription</keyword>
<feature type="domain" description="HTH tetR-type" evidence="5">
    <location>
        <begin position="14"/>
        <end position="73"/>
    </location>
</feature>
<sequence length="218" mass="23765">MGDTVKPPLRRDAQRNLERLVAAATEAFRERGLQVPLEEIAQRAGVSAGTLYNRFGGRDALIDAVMPSLVEAQVREALARAGRVDDPWEAFTLYVSLLCELQATSPALNDAVSSRFPDASELTRICDAQMTDVRGLIAAAQLSGDLRTDFTTEDLAYLLWSTSMVVRATAGITPHAWRRSLALSFDGLRASAARPLPVPPMTKAEVQEAMLRLGTARR</sequence>
<keyword evidence="1" id="KW-0805">Transcription regulation</keyword>
<dbReference type="Pfam" id="PF21597">
    <property type="entry name" value="TetR_C_43"/>
    <property type="match status" value="1"/>
</dbReference>
<dbReference type="RefSeq" id="WP_251801994.1">
    <property type="nucleotide sequence ID" value="NZ_JAMQOL010000047.1"/>
</dbReference>
<feature type="DNA-binding region" description="H-T-H motif" evidence="4">
    <location>
        <begin position="36"/>
        <end position="55"/>
    </location>
</feature>
<gene>
    <name evidence="6" type="ORF">LXN57_32390</name>
</gene>
<proteinExistence type="predicted"/>
<dbReference type="EMBL" id="JAMQOL010000047">
    <property type="protein sequence ID" value="MCM4082277.1"/>
    <property type="molecule type" value="Genomic_DNA"/>
</dbReference>
<evidence type="ECO:0000256" key="2">
    <source>
        <dbReference type="ARBA" id="ARBA00023125"/>
    </source>
</evidence>
<dbReference type="InterPro" id="IPR009057">
    <property type="entry name" value="Homeodomain-like_sf"/>
</dbReference>
<dbReference type="InterPro" id="IPR050109">
    <property type="entry name" value="HTH-type_TetR-like_transc_reg"/>
</dbReference>
<keyword evidence="2 4" id="KW-0238">DNA-binding</keyword>
<evidence type="ECO:0000313" key="6">
    <source>
        <dbReference type="EMBL" id="MCM4082277.1"/>
    </source>
</evidence>
<dbReference type="InterPro" id="IPR036271">
    <property type="entry name" value="Tet_transcr_reg_TetR-rel_C_sf"/>
</dbReference>
<comment type="caution">
    <text evidence="6">The sequence shown here is derived from an EMBL/GenBank/DDBJ whole genome shotgun (WGS) entry which is preliminary data.</text>
</comment>
<name>A0ABT0Y9X3_9ACTN</name>
<dbReference type="Gene3D" id="1.10.357.10">
    <property type="entry name" value="Tetracycline Repressor, domain 2"/>
    <property type="match status" value="1"/>
</dbReference>
<protein>
    <submittedName>
        <fullName evidence="6">TetR/AcrR family transcriptional regulator</fullName>
    </submittedName>
</protein>
<reference evidence="6 7" key="1">
    <citation type="submission" date="2022-06" db="EMBL/GenBank/DDBJ databases">
        <title>Actinoplanes abujensis sp. nov., isolated from Nigerian arid soil.</title>
        <authorList>
            <person name="Ding P."/>
        </authorList>
    </citation>
    <scope>NUCLEOTIDE SEQUENCE [LARGE SCALE GENOMIC DNA]</scope>
    <source>
        <strain evidence="7">TRM88002</strain>
    </source>
</reference>
<dbReference type="PANTHER" id="PTHR30055:SF234">
    <property type="entry name" value="HTH-TYPE TRANSCRIPTIONAL REGULATOR BETI"/>
    <property type="match status" value="1"/>
</dbReference>
<dbReference type="Pfam" id="PF00440">
    <property type="entry name" value="TetR_N"/>
    <property type="match status" value="1"/>
</dbReference>